<name>A0A0E9UKI7_ANGAN</name>
<dbReference type="AlphaFoldDB" id="A0A0E9UKI7"/>
<sequence length="58" mass="6267">MLLPPSNLVVTKHNHKQNKGRKCNRYGGGGRCIVCIAYCMLESSGAVAPSTNSKEAEF</sequence>
<reference evidence="1" key="1">
    <citation type="submission" date="2014-11" db="EMBL/GenBank/DDBJ databases">
        <authorList>
            <person name="Amaro Gonzalez C."/>
        </authorList>
    </citation>
    <scope>NUCLEOTIDE SEQUENCE</scope>
</reference>
<organism evidence="1">
    <name type="scientific">Anguilla anguilla</name>
    <name type="common">European freshwater eel</name>
    <name type="synonym">Muraena anguilla</name>
    <dbReference type="NCBI Taxonomy" id="7936"/>
    <lineage>
        <taxon>Eukaryota</taxon>
        <taxon>Metazoa</taxon>
        <taxon>Chordata</taxon>
        <taxon>Craniata</taxon>
        <taxon>Vertebrata</taxon>
        <taxon>Euteleostomi</taxon>
        <taxon>Actinopterygii</taxon>
        <taxon>Neopterygii</taxon>
        <taxon>Teleostei</taxon>
        <taxon>Anguilliformes</taxon>
        <taxon>Anguillidae</taxon>
        <taxon>Anguilla</taxon>
    </lineage>
</organism>
<dbReference type="EMBL" id="GBXM01042260">
    <property type="protein sequence ID" value="JAH66317.1"/>
    <property type="molecule type" value="Transcribed_RNA"/>
</dbReference>
<proteinExistence type="predicted"/>
<protein>
    <submittedName>
        <fullName evidence="1">Uncharacterized protein</fullName>
    </submittedName>
</protein>
<reference evidence="1" key="2">
    <citation type="journal article" date="2015" name="Fish Shellfish Immunol.">
        <title>Early steps in the European eel (Anguilla anguilla)-Vibrio vulnificus interaction in the gills: Role of the RtxA13 toxin.</title>
        <authorList>
            <person name="Callol A."/>
            <person name="Pajuelo D."/>
            <person name="Ebbesson L."/>
            <person name="Teles M."/>
            <person name="MacKenzie S."/>
            <person name="Amaro C."/>
        </authorList>
    </citation>
    <scope>NUCLEOTIDE SEQUENCE</scope>
</reference>
<accession>A0A0E9UKI7</accession>
<evidence type="ECO:0000313" key="1">
    <source>
        <dbReference type="EMBL" id="JAH66317.1"/>
    </source>
</evidence>